<accession>A0A380MQI0</accession>
<evidence type="ECO:0000256" key="1">
    <source>
        <dbReference type="SAM" id="Phobius"/>
    </source>
</evidence>
<keyword evidence="1" id="KW-1133">Transmembrane helix</keyword>
<name>A0A380MQI0_9GAMM</name>
<keyword evidence="3" id="KW-1185">Reference proteome</keyword>
<reference evidence="2 3" key="1">
    <citation type="submission" date="2018-06" db="EMBL/GenBank/DDBJ databases">
        <authorList>
            <consortium name="Pathogen Informatics"/>
            <person name="Doyle S."/>
        </authorList>
    </citation>
    <scope>NUCLEOTIDE SEQUENCE [LARGE SCALE GENOMIC DNA]</scope>
    <source>
        <strain evidence="2 3">NCTC13337</strain>
    </source>
</reference>
<dbReference type="RefSeq" id="WP_072577570.1">
    <property type="nucleotide sequence ID" value="NZ_LWHB01000208.1"/>
</dbReference>
<dbReference type="OrthoDB" id="8113193at2"/>
<dbReference type="AlphaFoldDB" id="A0A380MQI0"/>
<feature type="transmembrane region" description="Helical" evidence="1">
    <location>
        <begin position="229"/>
        <end position="247"/>
    </location>
</feature>
<feature type="transmembrane region" description="Helical" evidence="1">
    <location>
        <begin position="190"/>
        <end position="223"/>
    </location>
</feature>
<feature type="transmembrane region" description="Helical" evidence="1">
    <location>
        <begin position="151"/>
        <end position="169"/>
    </location>
</feature>
<organism evidence="2 3">
    <name type="scientific">Suttonella ornithocola</name>
    <dbReference type="NCBI Taxonomy" id="279832"/>
    <lineage>
        <taxon>Bacteria</taxon>
        <taxon>Pseudomonadati</taxon>
        <taxon>Pseudomonadota</taxon>
        <taxon>Gammaproteobacteria</taxon>
        <taxon>Cardiobacteriales</taxon>
        <taxon>Cardiobacteriaceae</taxon>
        <taxon>Suttonella</taxon>
    </lineage>
</organism>
<keyword evidence="1" id="KW-0472">Membrane</keyword>
<feature type="transmembrane region" description="Helical" evidence="1">
    <location>
        <begin position="63"/>
        <end position="85"/>
    </location>
</feature>
<evidence type="ECO:0000313" key="2">
    <source>
        <dbReference type="EMBL" id="SUO94879.1"/>
    </source>
</evidence>
<feature type="transmembrane region" description="Helical" evidence="1">
    <location>
        <begin position="254"/>
        <end position="277"/>
    </location>
</feature>
<protein>
    <recommendedName>
        <fullName evidence="4">Sporulation integral membrane protein YtvI</fullName>
    </recommendedName>
</protein>
<feature type="transmembrane region" description="Helical" evidence="1">
    <location>
        <begin position="297"/>
        <end position="323"/>
    </location>
</feature>
<evidence type="ECO:0000313" key="3">
    <source>
        <dbReference type="Proteomes" id="UP000254601"/>
    </source>
</evidence>
<keyword evidence="1" id="KW-0812">Transmembrane</keyword>
<proteinExistence type="predicted"/>
<dbReference type="Proteomes" id="UP000254601">
    <property type="component" value="Unassembled WGS sequence"/>
</dbReference>
<sequence length="336" mass="37179">MTNNAPRPLTFLTFLSAISGILLLWLPVLLLKFVGMLFIGLMTYIAVRQLAHFFKHHGIRFARAAGVTVVFLVFLLLFGLLTVWISNKADIGLSPLLDYAAQAIDKAQEQLPPSIAKHLPDSLSALRELLSKTLHDHAHQLQTAGLHTLRAIGHLLIGLIIGALAAWQIPVLSEQDPILVRRIHSQFNQLLTAFSQVFFAQMWIATINTILTSVYLLGILPIFGHKLPMTGALLAFTFIAGLIPVVGNLLSNTLIILFSLSDSMLITGLSTAWLVIIHKLEYFLNAEIIGRHIHAKAWELLLIMVFMEAIFGMGGLISAAIVYAQFKMIMSQHGWL</sequence>
<dbReference type="EMBL" id="UHIC01000001">
    <property type="protein sequence ID" value="SUO94879.1"/>
    <property type="molecule type" value="Genomic_DNA"/>
</dbReference>
<evidence type="ECO:0008006" key="4">
    <source>
        <dbReference type="Google" id="ProtNLM"/>
    </source>
</evidence>
<gene>
    <name evidence="2" type="ORF">NCTC13337_00975</name>
</gene>